<proteinExistence type="inferred from homology"/>
<evidence type="ECO:0000256" key="4">
    <source>
        <dbReference type="ARBA" id="ARBA00023163"/>
    </source>
</evidence>
<evidence type="ECO:0000256" key="2">
    <source>
        <dbReference type="ARBA" id="ARBA00023015"/>
    </source>
</evidence>
<dbReference type="GO" id="GO:0016987">
    <property type="term" value="F:sigma factor activity"/>
    <property type="evidence" value="ECO:0007669"/>
    <property type="project" value="UniProtKB-KW"/>
</dbReference>
<dbReference type="SUPFAM" id="SSF88946">
    <property type="entry name" value="Sigma2 domain of RNA polymerase sigma factors"/>
    <property type="match status" value="1"/>
</dbReference>
<evidence type="ECO:0000313" key="8">
    <source>
        <dbReference type="Proteomes" id="UP000007995"/>
    </source>
</evidence>
<feature type="domain" description="RNA polymerase sigma factor 70 region 4 type 2" evidence="6">
    <location>
        <begin position="131"/>
        <end position="180"/>
    </location>
</feature>
<dbReference type="InterPro" id="IPR013249">
    <property type="entry name" value="RNA_pol_sigma70_r4_t2"/>
</dbReference>
<dbReference type="InterPro" id="IPR007627">
    <property type="entry name" value="RNA_pol_sigma70_r2"/>
</dbReference>
<evidence type="ECO:0000313" key="7">
    <source>
        <dbReference type="EMBL" id="EKJ89289.1"/>
    </source>
</evidence>
<dbReference type="InterPro" id="IPR013325">
    <property type="entry name" value="RNA_pol_sigma_r2"/>
</dbReference>
<gene>
    <name evidence="7" type="ORF">HMPREF1057_04042</name>
</gene>
<organism evidence="7 8">
    <name type="scientific">Bacteroides finegoldii CL09T03C10</name>
    <dbReference type="NCBI Taxonomy" id="997888"/>
    <lineage>
        <taxon>Bacteria</taxon>
        <taxon>Pseudomonadati</taxon>
        <taxon>Bacteroidota</taxon>
        <taxon>Bacteroidia</taxon>
        <taxon>Bacteroidales</taxon>
        <taxon>Bacteroidaceae</taxon>
        <taxon>Bacteroides</taxon>
    </lineage>
</organism>
<evidence type="ECO:0000259" key="6">
    <source>
        <dbReference type="Pfam" id="PF08281"/>
    </source>
</evidence>
<dbReference type="GO" id="GO:0003677">
    <property type="term" value="F:DNA binding"/>
    <property type="evidence" value="ECO:0007669"/>
    <property type="project" value="InterPro"/>
</dbReference>
<feature type="domain" description="RNA polymerase sigma-70 region 2" evidence="5">
    <location>
        <begin position="40"/>
        <end position="105"/>
    </location>
</feature>
<dbReference type="Gene3D" id="1.10.10.10">
    <property type="entry name" value="Winged helix-like DNA-binding domain superfamily/Winged helix DNA-binding domain"/>
    <property type="match status" value="1"/>
</dbReference>
<dbReference type="Gene3D" id="1.10.1740.10">
    <property type="match status" value="1"/>
</dbReference>
<comment type="caution">
    <text evidence="7">The sequence shown here is derived from an EMBL/GenBank/DDBJ whole genome shotgun (WGS) entry which is preliminary data.</text>
</comment>
<keyword evidence="4" id="KW-0804">Transcription</keyword>
<dbReference type="InterPro" id="IPR014284">
    <property type="entry name" value="RNA_pol_sigma-70_dom"/>
</dbReference>
<dbReference type="NCBIfam" id="TIGR02937">
    <property type="entry name" value="sigma70-ECF"/>
    <property type="match status" value="1"/>
</dbReference>
<reference evidence="7 8" key="1">
    <citation type="submission" date="2012-02" db="EMBL/GenBank/DDBJ databases">
        <title>The Genome Sequence of Bacteroides finegoldii CL09T03C10.</title>
        <authorList>
            <consortium name="The Broad Institute Genome Sequencing Platform"/>
            <person name="Earl A."/>
            <person name="Ward D."/>
            <person name="Feldgarden M."/>
            <person name="Gevers D."/>
            <person name="Zitomersky N.L."/>
            <person name="Coyne M.J."/>
            <person name="Comstock L.E."/>
            <person name="Young S.K."/>
            <person name="Zeng Q."/>
            <person name="Gargeya S."/>
            <person name="Fitzgerald M."/>
            <person name="Haas B."/>
            <person name="Abouelleil A."/>
            <person name="Alvarado L."/>
            <person name="Arachchi H.M."/>
            <person name="Berlin A."/>
            <person name="Chapman S.B."/>
            <person name="Gearin G."/>
            <person name="Goldberg J."/>
            <person name="Griggs A."/>
            <person name="Gujja S."/>
            <person name="Hansen M."/>
            <person name="Heiman D."/>
            <person name="Howarth C."/>
            <person name="Larimer J."/>
            <person name="Lui A."/>
            <person name="MacDonald P.J.P."/>
            <person name="McCowen C."/>
            <person name="Montmayeur A."/>
            <person name="Murphy C."/>
            <person name="Neiman D."/>
            <person name="Pearson M."/>
            <person name="Priest M."/>
            <person name="Roberts A."/>
            <person name="Saif S."/>
            <person name="Shea T."/>
            <person name="Sisk P."/>
            <person name="Stolte C."/>
            <person name="Sykes S."/>
            <person name="Wortman J."/>
            <person name="Nusbaum C."/>
            <person name="Birren B."/>
        </authorList>
    </citation>
    <scope>NUCLEOTIDE SEQUENCE [LARGE SCALE GENOMIC DNA]</scope>
    <source>
        <strain evidence="7 8">CL09T03C10</strain>
    </source>
</reference>
<dbReference type="InterPro" id="IPR036388">
    <property type="entry name" value="WH-like_DNA-bd_sf"/>
</dbReference>
<keyword evidence="3" id="KW-0731">Sigma factor</keyword>
<sequence length="196" mass="22978">MSTHKYTLANIVFLVFYRPMVIHSFDFGKKEQNEETFELLFERYHLSLLVVASHFVPHTVAEDIIQDVYLKLWEKRKVLDQIESVKDYLYSAVKYGCLNYIRSQAVEQRCIEKFSDNSFEEAMLDEEVFIELSKAISELPDTYRKVIELSLEGKHAEEIAQIMGVTRDAVNAYKKRAKSSLKKKLSFKAYLLILFI</sequence>
<dbReference type="EMBL" id="AGXW01000014">
    <property type="protein sequence ID" value="EKJ89289.1"/>
    <property type="molecule type" value="Genomic_DNA"/>
</dbReference>
<dbReference type="Pfam" id="PF04542">
    <property type="entry name" value="Sigma70_r2"/>
    <property type="match status" value="1"/>
</dbReference>
<comment type="similarity">
    <text evidence="1">Belongs to the sigma-70 factor family. ECF subfamily.</text>
</comment>
<dbReference type="AlphaFoldDB" id="K5C999"/>
<evidence type="ECO:0000256" key="3">
    <source>
        <dbReference type="ARBA" id="ARBA00023082"/>
    </source>
</evidence>
<dbReference type="Pfam" id="PF08281">
    <property type="entry name" value="Sigma70_r4_2"/>
    <property type="match status" value="1"/>
</dbReference>
<dbReference type="InterPro" id="IPR013324">
    <property type="entry name" value="RNA_pol_sigma_r3/r4-like"/>
</dbReference>
<dbReference type="InterPro" id="IPR039425">
    <property type="entry name" value="RNA_pol_sigma-70-like"/>
</dbReference>
<protein>
    <submittedName>
        <fullName evidence="7">Sigma-70 family RNA polymerase sigma factor</fullName>
    </submittedName>
</protein>
<dbReference type="SUPFAM" id="SSF88659">
    <property type="entry name" value="Sigma3 and sigma4 domains of RNA polymerase sigma factors"/>
    <property type="match status" value="1"/>
</dbReference>
<evidence type="ECO:0000259" key="5">
    <source>
        <dbReference type="Pfam" id="PF04542"/>
    </source>
</evidence>
<name>K5C999_9BACE</name>
<dbReference type="PANTHER" id="PTHR43133">
    <property type="entry name" value="RNA POLYMERASE ECF-TYPE SIGMA FACTO"/>
    <property type="match status" value="1"/>
</dbReference>
<dbReference type="HOGENOM" id="CLU_047691_4_3_10"/>
<dbReference type="PANTHER" id="PTHR43133:SF46">
    <property type="entry name" value="RNA POLYMERASE SIGMA-70 FACTOR ECF SUBFAMILY"/>
    <property type="match status" value="1"/>
</dbReference>
<dbReference type="Proteomes" id="UP000007995">
    <property type="component" value="Unassembled WGS sequence"/>
</dbReference>
<dbReference type="GO" id="GO:0006352">
    <property type="term" value="P:DNA-templated transcription initiation"/>
    <property type="evidence" value="ECO:0007669"/>
    <property type="project" value="InterPro"/>
</dbReference>
<accession>K5C999</accession>
<dbReference type="CDD" id="cd06171">
    <property type="entry name" value="Sigma70_r4"/>
    <property type="match status" value="1"/>
</dbReference>
<keyword evidence="2" id="KW-0805">Transcription regulation</keyword>
<evidence type="ECO:0000256" key="1">
    <source>
        <dbReference type="ARBA" id="ARBA00010641"/>
    </source>
</evidence>